<name>A0A6N2VIP3_BLAHA</name>
<dbReference type="Pfam" id="PF13783">
    <property type="entry name" value="DUF4177"/>
    <property type="match status" value="1"/>
</dbReference>
<dbReference type="RefSeq" id="WP_004221912.1">
    <property type="nucleotide sequence ID" value="NZ_CACRSY010000016.1"/>
</dbReference>
<dbReference type="AlphaFoldDB" id="A0A6N2VIP3"/>
<sequence>MKKYEYKFVEVKKQMGLAGITFEECKKVIISEAECGWRLKQIVTPINEKSGVNTPVCYQIIFEREV</sequence>
<accession>A0A6N2VIP3</accession>
<proteinExistence type="predicted"/>
<protein>
    <recommendedName>
        <fullName evidence="2">DUF4177 domain-containing protein</fullName>
    </recommendedName>
</protein>
<dbReference type="EMBL" id="CACRSY010000016">
    <property type="protein sequence ID" value="VYT28391.1"/>
    <property type="molecule type" value="Genomic_DNA"/>
</dbReference>
<gene>
    <name evidence="1" type="ORF">BHLFYP23_01022</name>
</gene>
<reference evidence="1" key="1">
    <citation type="submission" date="2019-11" db="EMBL/GenBank/DDBJ databases">
        <authorList>
            <person name="Feng L."/>
        </authorList>
    </citation>
    <scope>NUCLEOTIDE SEQUENCE</scope>
    <source>
        <strain evidence="1">BhanseniiLFYP23</strain>
    </source>
</reference>
<evidence type="ECO:0000313" key="1">
    <source>
        <dbReference type="EMBL" id="VYT28391.1"/>
    </source>
</evidence>
<evidence type="ECO:0008006" key="2">
    <source>
        <dbReference type="Google" id="ProtNLM"/>
    </source>
</evidence>
<organism evidence="1">
    <name type="scientific">Blautia hansenii</name>
    <name type="common">Ruminococcus hansenii</name>
    <dbReference type="NCBI Taxonomy" id="1322"/>
    <lineage>
        <taxon>Bacteria</taxon>
        <taxon>Bacillati</taxon>
        <taxon>Bacillota</taxon>
        <taxon>Clostridia</taxon>
        <taxon>Lachnospirales</taxon>
        <taxon>Lachnospiraceae</taxon>
        <taxon>Blautia</taxon>
    </lineage>
</organism>
<dbReference type="InterPro" id="IPR025234">
    <property type="entry name" value="YjzH-like"/>
</dbReference>